<accession>A0ABS5XYT5</accession>
<name>A0ABS5XYT5_9MICO</name>
<feature type="compositionally biased region" description="Basic and acidic residues" evidence="1">
    <location>
        <begin position="1"/>
        <end position="20"/>
    </location>
</feature>
<reference evidence="3 4" key="1">
    <citation type="submission" date="2021-03" db="EMBL/GenBank/DDBJ databases">
        <title>Microbacterium pauli sp. nov., isolated from microfiltered milk.</title>
        <authorList>
            <person name="Bellassi P."/>
            <person name="Fontana A."/>
            <person name="Callegari M.L."/>
            <person name="Lorenzo M."/>
            <person name="Cappa F."/>
        </authorList>
    </citation>
    <scope>NUCLEOTIDE SEQUENCE [LARGE SCALE GENOMIC DNA]</scope>
    <source>
        <strain evidence="3 4">DSM 18909</strain>
    </source>
</reference>
<dbReference type="PANTHER" id="PTHR34180">
    <property type="entry name" value="PEPTIDASE C45"/>
    <property type="match status" value="1"/>
</dbReference>
<sequence>MRALGAEHSDLVRAQRERSDGGWGENVRRAHATAARFEDIVAATTARLPLEAQELEWIAQGAEIDVAELWAQNLRGDLGRDGTGCSDVSFATSDGVVLGHNEDGDGEMRELIRLITLDIVEDPAVTLVWYPGMLPANSFVTTSAGLVFGMDHVPVAVADRAGCGRHFVARHAQRQRTGMDARNVLTRIPCAGGFAFDMADAPAGRVDLIESAAGRWAHTPGAPGVPHLHTNHLRAIDGTEPGLAVADDDAWLEESRSRLTALRQASSHARTAGDVVAALRAEGVRGRTDDLYTFSTVVVDTGSDEIVVQGPGDAWHGRWSAFTRGEKVDL</sequence>
<proteinExistence type="predicted"/>
<protein>
    <recommendedName>
        <fullName evidence="2">Peptidase C45 hydrolase domain-containing protein</fullName>
    </recommendedName>
</protein>
<comment type="caution">
    <text evidence="3">The sequence shown here is derived from an EMBL/GenBank/DDBJ whole genome shotgun (WGS) entry which is preliminary data.</text>
</comment>
<dbReference type="Gene3D" id="3.60.60.10">
    <property type="entry name" value="Penicillin V Acylase, Chain A"/>
    <property type="match status" value="1"/>
</dbReference>
<feature type="domain" description="Peptidase C45 hydrolase" evidence="2">
    <location>
        <begin position="92"/>
        <end position="276"/>
    </location>
</feature>
<organism evidence="3 4">
    <name type="scientific">Microbacterium flavum</name>
    <dbReference type="NCBI Taxonomy" id="415216"/>
    <lineage>
        <taxon>Bacteria</taxon>
        <taxon>Bacillati</taxon>
        <taxon>Actinomycetota</taxon>
        <taxon>Actinomycetes</taxon>
        <taxon>Micrococcales</taxon>
        <taxon>Microbacteriaceae</taxon>
        <taxon>Microbacterium</taxon>
    </lineage>
</organism>
<dbReference type="Proteomes" id="UP000740605">
    <property type="component" value="Unassembled WGS sequence"/>
</dbReference>
<dbReference type="InterPro" id="IPR047794">
    <property type="entry name" value="C45_proenzyme-like"/>
</dbReference>
<gene>
    <name evidence="3" type="ORF">J0P97_09875</name>
</gene>
<dbReference type="EMBL" id="JAFLHG010000008">
    <property type="protein sequence ID" value="MBT8798378.1"/>
    <property type="molecule type" value="Genomic_DNA"/>
</dbReference>
<dbReference type="InterPro" id="IPR005079">
    <property type="entry name" value="Peptidase_C45_hydrolase"/>
</dbReference>
<feature type="region of interest" description="Disordered" evidence="1">
    <location>
        <begin position="1"/>
        <end position="24"/>
    </location>
</feature>
<keyword evidence="4" id="KW-1185">Reference proteome</keyword>
<evidence type="ECO:0000259" key="2">
    <source>
        <dbReference type="Pfam" id="PF03417"/>
    </source>
</evidence>
<dbReference type="PANTHER" id="PTHR34180:SF1">
    <property type="entry name" value="BETA-ALANYL-DOPAMINE_CARCININE HYDROLASE"/>
    <property type="match status" value="1"/>
</dbReference>
<evidence type="ECO:0000313" key="3">
    <source>
        <dbReference type="EMBL" id="MBT8798378.1"/>
    </source>
</evidence>
<evidence type="ECO:0000313" key="4">
    <source>
        <dbReference type="Proteomes" id="UP000740605"/>
    </source>
</evidence>
<dbReference type="InterPro" id="IPR047801">
    <property type="entry name" value="Peptidase_C45"/>
</dbReference>
<dbReference type="Pfam" id="PF03417">
    <property type="entry name" value="AAT"/>
    <property type="match status" value="1"/>
</dbReference>
<evidence type="ECO:0000256" key="1">
    <source>
        <dbReference type="SAM" id="MobiDB-lite"/>
    </source>
</evidence>
<dbReference type="NCBIfam" id="NF040521">
    <property type="entry name" value="C45_proenzyme"/>
    <property type="match status" value="1"/>
</dbReference>